<feature type="transmembrane region" description="Helical" evidence="1">
    <location>
        <begin position="92"/>
        <end position="112"/>
    </location>
</feature>
<feature type="transmembrane region" description="Helical" evidence="1">
    <location>
        <begin position="496"/>
        <end position="513"/>
    </location>
</feature>
<feature type="transmembrane region" description="Helical" evidence="1">
    <location>
        <begin position="335"/>
        <end position="354"/>
    </location>
</feature>
<evidence type="ECO:0000256" key="1">
    <source>
        <dbReference type="SAM" id="Phobius"/>
    </source>
</evidence>
<sequence>MKRFLPDLIAIIVFIAVSFAYFFPAVTESRIFFQHDSAAGIGAGQEAKEYYEHTGERTRWTNALFGGMPTYQISPSYDSTKPLNLVQKAYRLFLPNYVGLVFIMMLGFYILLRAMGASSLLSALGGIIWAFSSYFFILIAAGHIWKFITLAYIPPTIAGIVLAYRGKYLLGGVITALFIALQILSNHIQMTYYFLFVILFMIIAWGVKAWYEKELLRFFKASVVLMVAALIGVSINLSNLYHTYEYSKETMRGKSELKQEGAAAVQTSSGLDRDYITQWSYGIGETFSLLVPNVKGGASVSLSQNEKAMEKANPIYGGLYGQLSQYFGDQPGTSGPVYVGAFVLMLFILGTFLVKGPIKQALVGATILSVLLSWGKNFMGLTDLLIDYIPMYNKFRAISSILVIAEFTIPLLAILTLKEIIEKPQLLKEKIKYLYISLGLTGGVALLFALAPRLFFSSYIPAQEMYALQQSLPKEHLAPVLANLEEMRVHLFTSDAWRSFFIILIGAVLLLLHNIRKLKTSWMITAIAVLCLFDMWAVNKRYLYDDQFVPSNQIVEKTFAKTQTDNFILQDTSPDYRVLNLASNTFNENNTSYWHKSIGGYHAAKLRRYQEMIDRHISKEMQNLYREVNSSQGDMNAVNPDVFRVLNMLNTKYFIFPGEGENTIPLENPYAYGNAWFVDNIEYVNTANEEIDALHTISPVRTAIVDIRFKDKLNGATSIQRDTAATIRLATYSPNRLVYETSSSTDEIAVFSEIYYPDWKATIDGMPIDIARADYILRAMHIPAGKHTVEMWFRPKSLRVTEGIAYGGSALLIIGVIVLLLGYRRNL</sequence>
<proteinExistence type="predicted"/>
<dbReference type="AlphaFoldDB" id="A0A5J4RIT3"/>
<organism evidence="2">
    <name type="scientific">termite gut metagenome</name>
    <dbReference type="NCBI Taxonomy" id="433724"/>
    <lineage>
        <taxon>unclassified sequences</taxon>
        <taxon>metagenomes</taxon>
        <taxon>organismal metagenomes</taxon>
    </lineage>
</organism>
<evidence type="ECO:0008006" key="3">
    <source>
        <dbReference type="Google" id="ProtNLM"/>
    </source>
</evidence>
<feature type="transmembrane region" description="Helical" evidence="1">
    <location>
        <begin position="398"/>
        <end position="421"/>
    </location>
</feature>
<evidence type="ECO:0000313" key="2">
    <source>
        <dbReference type="EMBL" id="KAA6332721.1"/>
    </source>
</evidence>
<reference evidence="2" key="1">
    <citation type="submission" date="2019-03" db="EMBL/GenBank/DDBJ databases">
        <title>Single cell metagenomics reveals metabolic interactions within the superorganism composed of flagellate Streblomastix strix and complex community of Bacteroidetes bacteria on its surface.</title>
        <authorList>
            <person name="Treitli S.C."/>
            <person name="Kolisko M."/>
            <person name="Husnik F."/>
            <person name="Keeling P."/>
            <person name="Hampl V."/>
        </authorList>
    </citation>
    <scope>NUCLEOTIDE SEQUENCE</scope>
    <source>
        <strain evidence="2">STM</strain>
    </source>
</reference>
<dbReference type="Pfam" id="PF09586">
    <property type="entry name" value="YfhO"/>
    <property type="match status" value="1"/>
</dbReference>
<protein>
    <recommendedName>
        <fullName evidence="3">YfhO family protein</fullName>
    </recommendedName>
</protein>
<keyword evidence="1" id="KW-0472">Membrane</keyword>
<feature type="transmembrane region" description="Helical" evidence="1">
    <location>
        <begin position="7"/>
        <end position="26"/>
    </location>
</feature>
<name>A0A5J4RIT3_9ZZZZ</name>
<feature type="transmembrane region" description="Helical" evidence="1">
    <location>
        <begin position="361"/>
        <end position="378"/>
    </location>
</feature>
<gene>
    <name evidence="2" type="ORF">EZS27_018804</name>
</gene>
<feature type="transmembrane region" description="Helical" evidence="1">
    <location>
        <begin position="520"/>
        <end position="538"/>
    </location>
</feature>
<dbReference type="InterPro" id="IPR018580">
    <property type="entry name" value="Uncharacterised_YfhO"/>
</dbReference>
<feature type="transmembrane region" description="Helical" evidence="1">
    <location>
        <begin position="168"/>
        <end position="185"/>
    </location>
</feature>
<feature type="transmembrane region" description="Helical" evidence="1">
    <location>
        <begin position="803"/>
        <end position="823"/>
    </location>
</feature>
<feature type="transmembrane region" description="Helical" evidence="1">
    <location>
        <begin position="433"/>
        <end position="456"/>
    </location>
</feature>
<feature type="transmembrane region" description="Helical" evidence="1">
    <location>
        <begin position="191"/>
        <end position="211"/>
    </location>
</feature>
<keyword evidence="1" id="KW-1133">Transmembrane helix</keyword>
<dbReference type="EMBL" id="SNRY01001204">
    <property type="protein sequence ID" value="KAA6332721.1"/>
    <property type="molecule type" value="Genomic_DNA"/>
</dbReference>
<feature type="transmembrane region" description="Helical" evidence="1">
    <location>
        <begin position="119"/>
        <end position="138"/>
    </location>
</feature>
<comment type="caution">
    <text evidence="2">The sequence shown here is derived from an EMBL/GenBank/DDBJ whole genome shotgun (WGS) entry which is preliminary data.</text>
</comment>
<accession>A0A5J4RIT3</accession>
<dbReference type="PANTHER" id="PTHR38454">
    <property type="entry name" value="INTEGRAL MEMBRANE PROTEIN-RELATED"/>
    <property type="match status" value="1"/>
</dbReference>
<feature type="transmembrane region" description="Helical" evidence="1">
    <location>
        <begin position="223"/>
        <end position="241"/>
    </location>
</feature>
<keyword evidence="1" id="KW-0812">Transmembrane</keyword>
<dbReference type="PANTHER" id="PTHR38454:SF1">
    <property type="entry name" value="INTEGRAL MEMBRANE PROTEIN"/>
    <property type="match status" value="1"/>
</dbReference>